<feature type="region of interest" description="Disordered" evidence="1">
    <location>
        <begin position="2040"/>
        <end position="2063"/>
    </location>
</feature>
<reference evidence="5" key="3">
    <citation type="submission" date="2024-01" db="EMBL/GenBank/DDBJ databases">
        <authorList>
            <person name="Coelho M.A."/>
            <person name="David-Palma M."/>
            <person name="Shea T."/>
            <person name="Sun S."/>
            <person name="Cuomo C.A."/>
            <person name="Heitman J."/>
        </authorList>
    </citation>
    <scope>NUCLEOTIDE SEQUENCE</scope>
    <source>
        <strain evidence="5">CBS 7841</strain>
    </source>
</reference>
<feature type="domain" description="FMP27 WPPW motif-containing RBG unit" evidence="4">
    <location>
        <begin position="1827"/>
        <end position="2279"/>
    </location>
</feature>
<gene>
    <name evidence="5" type="ORF">L203_103936</name>
</gene>
<accession>A0AAJ8M230</accession>
<feature type="region of interest" description="Disordered" evidence="1">
    <location>
        <begin position="2849"/>
        <end position="2881"/>
    </location>
</feature>
<evidence type="ECO:0000313" key="5">
    <source>
        <dbReference type="EMBL" id="WVN88723.1"/>
    </source>
</evidence>
<feature type="domain" description="FMP27/BLTP2/Hobbit GFWDK motif-containing RBG unit" evidence="2">
    <location>
        <begin position="1403"/>
        <end position="1556"/>
    </location>
</feature>
<dbReference type="SMART" id="SM01215">
    <property type="entry name" value="Fmp27_SW"/>
    <property type="match status" value="1"/>
</dbReference>
<dbReference type="InterPro" id="IPR045167">
    <property type="entry name" value="Hobbit"/>
</dbReference>
<dbReference type="Proteomes" id="UP000094043">
    <property type="component" value="Chromosome 4"/>
</dbReference>
<feature type="compositionally biased region" description="Polar residues" evidence="1">
    <location>
        <begin position="2849"/>
        <end position="2862"/>
    </location>
</feature>
<evidence type="ECO:0000259" key="4">
    <source>
        <dbReference type="SMART" id="SM01216"/>
    </source>
</evidence>
<feature type="region of interest" description="Disordered" evidence="1">
    <location>
        <begin position="2787"/>
        <end position="2829"/>
    </location>
</feature>
<feature type="compositionally biased region" description="Acidic residues" evidence="1">
    <location>
        <begin position="2872"/>
        <end position="2881"/>
    </location>
</feature>
<feature type="domain" description="FMP27 SW motif-containing RBG unit" evidence="3">
    <location>
        <begin position="1286"/>
        <end position="1385"/>
    </location>
</feature>
<dbReference type="Pfam" id="PF10344">
    <property type="entry name" value="Hobbit"/>
    <property type="match status" value="1"/>
</dbReference>
<reference evidence="5" key="1">
    <citation type="submission" date="2016-06" db="EMBL/GenBank/DDBJ databases">
        <authorList>
            <person name="Cuomo C."/>
            <person name="Litvintseva A."/>
            <person name="Heitman J."/>
            <person name="Chen Y."/>
            <person name="Sun S."/>
            <person name="Springer D."/>
            <person name="Dromer F."/>
            <person name="Young S."/>
            <person name="Zeng Q."/>
            <person name="Chapman S."/>
            <person name="Gujja S."/>
            <person name="Saif S."/>
            <person name="Birren B."/>
        </authorList>
    </citation>
    <scope>NUCLEOTIDE SEQUENCE</scope>
    <source>
        <strain evidence="5">CBS 7841</strain>
    </source>
</reference>
<reference evidence="5" key="2">
    <citation type="journal article" date="2022" name="Elife">
        <title>Obligate sexual reproduction of a homothallic fungus closely related to the Cryptococcus pathogenic species complex.</title>
        <authorList>
            <person name="Passer A.R."/>
            <person name="Clancey S.A."/>
            <person name="Shea T."/>
            <person name="David-Palma M."/>
            <person name="Averette A.F."/>
            <person name="Boekhout T."/>
            <person name="Porcel B.M."/>
            <person name="Nowrousian M."/>
            <person name="Cuomo C.A."/>
            <person name="Sun S."/>
            <person name="Heitman J."/>
            <person name="Coelho M.A."/>
        </authorList>
    </citation>
    <scope>NUCLEOTIDE SEQUENCE</scope>
    <source>
        <strain evidence="5">CBS 7841</strain>
    </source>
</reference>
<dbReference type="PANTHER" id="PTHR15678:SF6">
    <property type="entry name" value="BRIDGE-LIKE LIPID TRANSFER PROTEIN FAMILY MEMBER 2"/>
    <property type="match status" value="1"/>
</dbReference>
<name>A0AAJ8M230_9TREE</name>
<dbReference type="EMBL" id="CP143787">
    <property type="protein sequence ID" value="WVN88723.1"/>
    <property type="molecule type" value="Genomic_DNA"/>
</dbReference>
<dbReference type="SMART" id="SM01214">
    <property type="entry name" value="Fmp27_GFWDK"/>
    <property type="match status" value="1"/>
</dbReference>
<evidence type="ECO:0000259" key="2">
    <source>
        <dbReference type="SMART" id="SM01214"/>
    </source>
</evidence>
<protein>
    <submittedName>
        <fullName evidence="5">Uncharacterized protein</fullName>
    </submittedName>
</protein>
<evidence type="ECO:0000259" key="3">
    <source>
        <dbReference type="SMART" id="SM01215"/>
    </source>
</evidence>
<dbReference type="KEGG" id="cdep:91088146"/>
<dbReference type="PANTHER" id="PTHR15678">
    <property type="entry name" value="ANTIGEN MLAA-22-RELATED"/>
    <property type="match status" value="1"/>
</dbReference>
<dbReference type="InterPro" id="IPR019415">
    <property type="entry name" value="FMP27_SW_RBG"/>
</dbReference>
<dbReference type="RefSeq" id="XP_066069423.1">
    <property type="nucleotide sequence ID" value="XM_066213326.1"/>
</dbReference>
<dbReference type="GeneID" id="91088146"/>
<organism evidence="5 6">
    <name type="scientific">Cryptococcus depauperatus CBS 7841</name>
    <dbReference type="NCBI Taxonomy" id="1295531"/>
    <lineage>
        <taxon>Eukaryota</taxon>
        <taxon>Fungi</taxon>
        <taxon>Dikarya</taxon>
        <taxon>Basidiomycota</taxon>
        <taxon>Agaricomycotina</taxon>
        <taxon>Tremellomycetes</taxon>
        <taxon>Tremellales</taxon>
        <taxon>Cryptococcaceae</taxon>
        <taxon>Cryptococcus</taxon>
    </lineage>
</organism>
<dbReference type="InterPro" id="IPR019441">
    <property type="entry name" value="FMP27/BLTP2/Hobbit_GFWDK_RBG"/>
</dbReference>
<dbReference type="SMART" id="SM01216">
    <property type="entry name" value="Fmp27_WPPW"/>
    <property type="match status" value="1"/>
</dbReference>
<evidence type="ECO:0000313" key="6">
    <source>
        <dbReference type="Proteomes" id="UP000094043"/>
    </source>
</evidence>
<evidence type="ECO:0000256" key="1">
    <source>
        <dbReference type="SAM" id="MobiDB-lite"/>
    </source>
</evidence>
<proteinExistence type="predicted"/>
<dbReference type="InterPro" id="IPR019449">
    <property type="entry name" value="FMP27_WPPW_RBG"/>
</dbReference>
<sequence length="2961" mass="333159">MFTPVKIEGLSFLSLRGFEWRPGIKKGDATSTLRIESAQWAWAGLDGGLAGLIILKIGGVHIRVKKGTLRVAGNALEEKHKQSFDVLSSCQNHYVSSFLTMLINHYTWFICIFSIQVTDCQIFFDELDGFSITAKELGLRAEVDFEDDDMNGIAAISPPYGIGNETLHDNRKPKNDMLFMASRQDMPTPLTRSTLAETTSCLSESPSDTHIEPSRLHQKISRFLSRIQKQISLSQSRVYASTHKIWMRASGQTCGSICFRAYLDTVKCVIDTNAASSSLKSEASDQEISKMSIHKTLARETSSVYENQSQVLVALDERSNSTLSVAFGPRKALLSQNTLGTVFEMSKIMIDIGALRQFNKLLKTIRGSSKEIEVQHEPTFGGFTFSNARFASKIMGSVKLSFQGLTLLHHLTKPMITPPTNDFPSADNHYSDLSSYSTNGDYVVTLGLSEISCVLKATSSSNNDFARTVFGKNPCPLSSVRGTAFELAVARIVMQCATAHEEQDQFRLLTVNSTELAGFSSWRPEWSRRESLFASDPNLALVIGESRIANMNLTGDTQLLQNLAAAWKSANPYQEEIRSPPEARVETSLTWLPPQICLSLENGPITITLINRILPDPITLDMNLDGFRLNCRAAFSDIIARHRNKAESKAAFQEEQERIMSQKVDIALNVINDPKLSKLCSRNLITKKAALRDGLSLSMNGEVVLSVEPIRVRMTLPGCTIHDMVEVGKFHTTAVCNILGKHTIKASGQETASLLWNSAFSRINADIQHGIVFDLWQPKILETLIALGDARRSSNAKDSILKDKRRSIFGLLPSGLSVHFSLGLINVLLGVKDPNPECYLKLIRGLWLQAVMNMEYAYYKDKYQAIPWRHDVTAPRRGKLCLPDDVETRALALVSTDTSAENLAALVAINTEEICSRPAHNRERFARSKCYKRDVLSNAIKKSELDENSVSQDSQEANLHQSTAIETPFVHTSYLHVANSNFAARPSVKIPVFSTSVIIHQPKEGIDGTVYKIAMKMNSPAIITDLSYSYCILLVSLSIKGLVDAWKESDGAKGCPPSLHDQLYDINVNLSNITIHWVFPLCDQIFICASGVTIFKHSPKGLVIVGDKTLFYVPSPKMAGQWEELCQIRQFTVALSDPHTPLVLSTRIKSIRISIPFSYKFSSLVLNTNVTIKSLKLLSKNILGNIPYSTILKLLAEEPKCVPSLIFNVGYVSLEAKDDPIETSLNLIWRVGMAEQAKRNALEDNFAKKLQLISVPEGSPGFREENIVDGTKVPSLTKTHTIGPEKARWALDLVMSQSWARRIRAAKHEQARKETLILKRLGGSGINIKLPIRLTSYSGTTPLFRATLHDLHMMITDPSMSRAEIINYMGTISEPFNHDIRFSLMIPLKIEWTMSAVKCMLRDYPVPLVRVQHVEDSKQKPTFDIKTTLIIAEELAGEDSIVYIPIEAIPGGCGHKDAAPLLLQIYKTIMPVKTYAEPRITINSTDSTGLAWGNSYQPAIQDLTKVFESLTHPPIDPSSKLGFWDKFRLVLHWKTTVHFSGPCDLYLKGSFDPYSVSGNGSGFCFTWEGNTKLLINLPNSDRETIQIMADELIVAIPDSFHDGAAIGGSRNHRHSFKSHLNDEEMPFLVDRVLSEQRYTKICARFVNGVKVGFGFIFERTCRPWTCVGGCGNTNNLFHRRCRLFDFVPHQNVALKSPEALRKLENFLGRTPDSYEGFRSDFIHFSVSLVAGEQLPSIEEALEKVSSLHFAPKASHHFLKWWRLFDHQMSLPIRLGKLFPNSPQPSKKFGRSLGTIKYRFNIKPVYISHTYCQVDRNHIANGKLESLGIKAQVGCFRADAHQRAQEKIERHEKLGRSTVVIHKPFYAADILGDDLIIKGLRAHFFEKARSATISSDRFSQVSSLPSSLKDWYNYLDHVDVDQKPADKDPLIEFVDFGDSPHLYYSKRVKTRAAHLVESNINTNVALGIERSKFGYEPTHHCYLGMAKGVKDVQQSLAFKRIDEIRKAIQSYPRTGFVKGEYSKLLRVKLLLENHIRELEGETRRVSNDTSDHSNSNSVLRDDPDSQSSFEDIIHIHNPRLFLTNSSRNIGFKYLYMMADRKKEEYFMSNAYLRSMLNSFQQRIYRRQHGIDKDDITVDEESAPQMLNGLLHWLIERQPSQGLHYFDDAVEQITPQPHLGLPRTCDVKPKTHVSIFKPQIALRSESDIDAIVLLSVEEASFKQFRVVDKNALDDVMADVLNRNYIRLQGLQAFYPSAEALRREKTQAGILRGFDFIPLEIFLDVKSEATDYDRVLQKSNIFIAIDKFNHIRMPQGLEWPENAVDEYGEPIKHLKIHQDLTSVIAPRLTVTADSRNFEALYVIVTDLLLYQDPGHKGRSETVDDFTRTFDAADRDVGRLVSDVNSLQVHMRGLLDLQQGYEANFEILDDTGKEELFKIRSELQMGYENMYTVNALIRATLAKDDARAAMKTASKLDVRVGAVNWHMLRDARLEIMAKADINGVMFSMLNNKNGTMDNAMAIGDLKALNGKANALYPEVIVRDESNKKKTKKPFAAICWSTSPSIGGIAIFSEFNIEFVDIRFKLEEKLGLEVMDYFFTDRLRRRQISSTIVKPMTTGTTESSTPNSTILEGSEMTEIENLSDQQITLPFNKSFALSRLPSQLSLASQNDRNVAFLKRSEDTQEMRLRASTNKMFGTIRLHGLALNLSFKSDETRKHGTFSMPDCVDFRFRTPEMVYTNKVWSMEDIFEHIKRDVKSSAWSQSGDIISQLFKKTSIFRPKDRLKHAASVVTMSERGHKGKIPQSKSLVAPSGTHHTLQRAHHPLDKSESTQTNSRIIREGDNEDSQFVNLSENDGIITNRQINNDDNAGDRQPLASDEDPSHDEDDLSIEIQEIRKSSWILSVSVIRMWALQYEEAANCAMLHIIQAGVIPTQFLPRLLCQNPTNPLDGFQITIWLPSGIFNITG</sequence>
<feature type="compositionally biased region" description="Basic and acidic residues" evidence="1">
    <location>
        <begin position="2040"/>
        <end position="2050"/>
    </location>
</feature>
<keyword evidence="6" id="KW-1185">Reference proteome</keyword>